<keyword evidence="3" id="KW-0238">DNA-binding</keyword>
<keyword evidence="8" id="KW-1185">Reference proteome</keyword>
<dbReference type="PANTHER" id="PTHR30537">
    <property type="entry name" value="HTH-TYPE TRANSCRIPTIONAL REGULATOR"/>
    <property type="match status" value="1"/>
</dbReference>
<organism evidence="7 8">
    <name type="scientific">Ideonella azotifigens</name>
    <dbReference type="NCBI Taxonomy" id="513160"/>
    <lineage>
        <taxon>Bacteria</taxon>
        <taxon>Pseudomonadati</taxon>
        <taxon>Pseudomonadota</taxon>
        <taxon>Betaproteobacteria</taxon>
        <taxon>Burkholderiales</taxon>
        <taxon>Sphaerotilaceae</taxon>
        <taxon>Ideonella</taxon>
    </lineage>
</organism>
<dbReference type="Gene3D" id="3.40.190.10">
    <property type="entry name" value="Periplasmic binding protein-like II"/>
    <property type="match status" value="2"/>
</dbReference>
<dbReference type="Gene3D" id="1.10.10.10">
    <property type="entry name" value="Winged helix-like DNA-binding domain superfamily/Winged helix DNA-binding domain"/>
    <property type="match status" value="1"/>
</dbReference>
<evidence type="ECO:0000313" key="7">
    <source>
        <dbReference type="EMBL" id="GAA0761046.1"/>
    </source>
</evidence>
<evidence type="ECO:0000313" key="8">
    <source>
        <dbReference type="Proteomes" id="UP001500279"/>
    </source>
</evidence>
<keyword evidence="2" id="KW-0805">Transcription regulation</keyword>
<dbReference type="InterPro" id="IPR036388">
    <property type="entry name" value="WH-like_DNA-bd_sf"/>
</dbReference>
<dbReference type="EMBL" id="BAAAEW010000026">
    <property type="protein sequence ID" value="GAA0761046.1"/>
    <property type="molecule type" value="Genomic_DNA"/>
</dbReference>
<feature type="region of interest" description="Disordered" evidence="5">
    <location>
        <begin position="342"/>
        <end position="399"/>
    </location>
</feature>
<feature type="compositionally biased region" description="Pro residues" evidence="5">
    <location>
        <begin position="388"/>
        <end position="399"/>
    </location>
</feature>
<evidence type="ECO:0000256" key="4">
    <source>
        <dbReference type="ARBA" id="ARBA00023163"/>
    </source>
</evidence>
<dbReference type="Pfam" id="PF00126">
    <property type="entry name" value="HTH_1"/>
    <property type="match status" value="1"/>
</dbReference>
<evidence type="ECO:0000256" key="3">
    <source>
        <dbReference type="ARBA" id="ARBA00023125"/>
    </source>
</evidence>
<name>A0ABN1KBE1_9BURK</name>
<dbReference type="Pfam" id="PF03466">
    <property type="entry name" value="LysR_substrate"/>
    <property type="match status" value="1"/>
</dbReference>
<sequence>MDKLSAMQAFARVVEAGTFTKAADSLELPKAAVTRLIQSLEEHLEVKLLNRTTRRVTVTPDGAAYYERVSRLLGEIDELEGSISHARATPRGRLRIDVASSVARLLLIPALPEFHARYPDIQIDLGVSDRPVDLVGDNVDCVVRGGEITDQSLVARRVGAWRYACAAAPSYVREHGLPLHPRDLESGDHKIVSYFSSRTGRQFSFDFNRKGERVEVQGRYRLSVNDGTAYMTAGLAGLGVVQAPFFMLKPHIDAAELVPLMTDWESDPLPLYVVYPPNRHLSTKLRVFVDWVADLFARHTDAEEQLLAACCKARAANGEVDACLELENWYAQLDGEHQARKLARAQGKPLPQPQPAAWLAKRGQAAQPSKLPGMAPVLQDGMATPAAQPLPQPPQVLAA</sequence>
<dbReference type="CDD" id="cd08472">
    <property type="entry name" value="PBP2_CrgA_like_3"/>
    <property type="match status" value="1"/>
</dbReference>
<dbReference type="InterPro" id="IPR005119">
    <property type="entry name" value="LysR_subst-bd"/>
</dbReference>
<evidence type="ECO:0000256" key="5">
    <source>
        <dbReference type="SAM" id="MobiDB-lite"/>
    </source>
</evidence>
<evidence type="ECO:0000256" key="1">
    <source>
        <dbReference type="ARBA" id="ARBA00009437"/>
    </source>
</evidence>
<dbReference type="RefSeq" id="WP_310742448.1">
    <property type="nucleotide sequence ID" value="NZ_BAAAEW010000026.1"/>
</dbReference>
<protein>
    <submittedName>
        <fullName evidence="7">LysR family transcriptional regulator</fullName>
    </submittedName>
</protein>
<evidence type="ECO:0000256" key="2">
    <source>
        <dbReference type="ARBA" id="ARBA00023015"/>
    </source>
</evidence>
<accession>A0ABN1KBE1</accession>
<dbReference type="SUPFAM" id="SSF53850">
    <property type="entry name" value="Periplasmic binding protein-like II"/>
    <property type="match status" value="1"/>
</dbReference>
<keyword evidence="4" id="KW-0804">Transcription</keyword>
<gene>
    <name evidence="7" type="ORF">GCM10009107_44350</name>
</gene>
<dbReference type="InterPro" id="IPR058163">
    <property type="entry name" value="LysR-type_TF_proteobact-type"/>
</dbReference>
<dbReference type="SUPFAM" id="SSF46785">
    <property type="entry name" value="Winged helix' DNA-binding domain"/>
    <property type="match status" value="1"/>
</dbReference>
<dbReference type="InterPro" id="IPR036390">
    <property type="entry name" value="WH_DNA-bd_sf"/>
</dbReference>
<dbReference type="InterPro" id="IPR000847">
    <property type="entry name" value="LysR_HTH_N"/>
</dbReference>
<dbReference type="PROSITE" id="PS50931">
    <property type="entry name" value="HTH_LYSR"/>
    <property type="match status" value="1"/>
</dbReference>
<dbReference type="PANTHER" id="PTHR30537:SF17">
    <property type="entry name" value="LYSR-FAMILY REGULATORY PROTEIN"/>
    <property type="match status" value="1"/>
</dbReference>
<dbReference type="Proteomes" id="UP001500279">
    <property type="component" value="Unassembled WGS sequence"/>
</dbReference>
<feature type="domain" description="HTH lysR-type" evidence="6">
    <location>
        <begin position="1"/>
        <end position="59"/>
    </location>
</feature>
<comment type="similarity">
    <text evidence="1">Belongs to the LysR transcriptional regulatory family.</text>
</comment>
<comment type="caution">
    <text evidence="7">The sequence shown here is derived from an EMBL/GenBank/DDBJ whole genome shotgun (WGS) entry which is preliminary data.</text>
</comment>
<evidence type="ECO:0000259" key="6">
    <source>
        <dbReference type="PROSITE" id="PS50931"/>
    </source>
</evidence>
<reference evidence="7 8" key="1">
    <citation type="journal article" date="2019" name="Int. J. Syst. Evol. Microbiol.">
        <title>The Global Catalogue of Microorganisms (GCM) 10K type strain sequencing project: providing services to taxonomists for standard genome sequencing and annotation.</title>
        <authorList>
            <consortium name="The Broad Institute Genomics Platform"/>
            <consortium name="The Broad Institute Genome Sequencing Center for Infectious Disease"/>
            <person name="Wu L."/>
            <person name="Ma J."/>
        </authorList>
    </citation>
    <scope>NUCLEOTIDE SEQUENCE [LARGE SCALE GENOMIC DNA]</scope>
    <source>
        <strain evidence="7 8">JCM 15503</strain>
    </source>
</reference>
<proteinExistence type="inferred from homology"/>